<proteinExistence type="predicted"/>
<dbReference type="InParanoid" id="K0IEP9"/>
<dbReference type="SUPFAM" id="SSF81593">
    <property type="entry name" value="Nucleotidyltransferase substrate binding subunit/domain"/>
    <property type="match status" value="1"/>
</dbReference>
<dbReference type="STRING" id="1237085.Ngar_c29120"/>
<dbReference type="HOGENOM" id="CLU_714991_0_0_2"/>
<evidence type="ECO:0000313" key="3">
    <source>
        <dbReference type="Proteomes" id="UP000008037"/>
    </source>
</evidence>
<dbReference type="EMBL" id="CP002408">
    <property type="protein sequence ID" value="AFU59831.1"/>
    <property type="molecule type" value="Genomic_DNA"/>
</dbReference>
<accession>K0IEP9</accession>
<sequence>MHFLVATFRLNIMERWEQFWLNSEKNMEVAHLLRNQLDKNYVGLSLYHAQQALEMAVKACMFKFELERYLRLKESSDSKSEIVFVRDRSRVGDPVHTHFPVAELIYTSFGFIESQAKKVAKTGNLDFDQSLNDIVDAAKTVREFVDYVDPKGSKVDSKEALHRKKELWKLSLQMDIEDQKIKDFISKLRAAGQPGGTSTNFQLSSVQFVKNLVAKLTLVLEKTGNERHLIYAKGRAQDILKKAGLPPDLVFLFMHDRNSGAYDAAIEDLVREQGMWPILIRLFSPEGVIKQVQKLRYDTKVANIKGARMLFPFFRINLIWMGYIASIAYVMLFMFPHEEFGRYLQPIDARTSEDIYLERREKANILIDECDKACQTIKLILKTMKT</sequence>
<evidence type="ECO:0008006" key="4">
    <source>
        <dbReference type="Google" id="ProtNLM"/>
    </source>
</evidence>
<protein>
    <recommendedName>
        <fullName evidence="4">HEPN domain-containing protein</fullName>
    </recommendedName>
</protein>
<feature type="transmembrane region" description="Helical" evidence="1">
    <location>
        <begin position="318"/>
        <end position="335"/>
    </location>
</feature>
<keyword evidence="1" id="KW-1133">Transmembrane helix</keyword>
<dbReference type="KEGG" id="nga:Ngar_c29120"/>
<reference evidence="2 3" key="1">
    <citation type="journal article" date="2012" name="Environ. Microbiol.">
        <title>The genome of the ammonia-oxidizing Candidatus Nitrososphaera gargensis: insights into metabolic versatility and environmental adaptations.</title>
        <authorList>
            <person name="Spang A."/>
            <person name="Poehlein A."/>
            <person name="Offre P."/>
            <person name="Zumbragel S."/>
            <person name="Haider S."/>
            <person name="Rychlik N."/>
            <person name="Nowka B."/>
            <person name="Schmeisser C."/>
            <person name="Lebedeva E.V."/>
            <person name="Rattei T."/>
            <person name="Bohm C."/>
            <person name="Schmid M."/>
            <person name="Galushko A."/>
            <person name="Hatzenpichler R."/>
            <person name="Weinmaier T."/>
            <person name="Daniel R."/>
            <person name="Schleper C."/>
            <person name="Spieck E."/>
            <person name="Streit W."/>
            <person name="Wagner M."/>
        </authorList>
    </citation>
    <scope>NUCLEOTIDE SEQUENCE [LARGE SCALE GENOMIC DNA]</scope>
    <source>
        <strain evidence="3">Ga9.2</strain>
    </source>
</reference>
<name>K0IEP9_NITGG</name>
<evidence type="ECO:0000256" key="1">
    <source>
        <dbReference type="SAM" id="Phobius"/>
    </source>
</evidence>
<organism evidence="2 3">
    <name type="scientific">Nitrososphaera gargensis (strain Ga9.2)</name>
    <dbReference type="NCBI Taxonomy" id="1237085"/>
    <lineage>
        <taxon>Archaea</taxon>
        <taxon>Nitrososphaerota</taxon>
        <taxon>Nitrososphaeria</taxon>
        <taxon>Nitrososphaerales</taxon>
        <taxon>Nitrososphaeraceae</taxon>
        <taxon>Nitrososphaera</taxon>
    </lineage>
</organism>
<gene>
    <name evidence="2" type="ordered locus">Ngar_c29120</name>
</gene>
<dbReference type="AlphaFoldDB" id="K0IEP9"/>
<dbReference type="BioCyc" id="CNIT1237085:G1324-2912-MONOMER"/>
<dbReference type="Proteomes" id="UP000008037">
    <property type="component" value="Chromosome"/>
</dbReference>
<evidence type="ECO:0000313" key="2">
    <source>
        <dbReference type="EMBL" id="AFU59831.1"/>
    </source>
</evidence>
<keyword evidence="3" id="KW-1185">Reference proteome</keyword>
<keyword evidence="1" id="KW-0472">Membrane</keyword>
<keyword evidence="1" id="KW-0812">Transmembrane</keyword>